<proteinExistence type="predicted"/>
<comment type="caution">
    <text evidence="2">The sequence shown here is derived from an EMBL/GenBank/DDBJ whole genome shotgun (WGS) entry which is preliminary data.</text>
</comment>
<dbReference type="Proteomes" id="UP000590623">
    <property type="component" value="Unassembled WGS sequence"/>
</dbReference>
<organism evidence="2 3">
    <name type="scientific">Cinclus mexicanus</name>
    <name type="common">American dipper</name>
    <dbReference type="NCBI Taxonomy" id="161649"/>
    <lineage>
        <taxon>Eukaryota</taxon>
        <taxon>Metazoa</taxon>
        <taxon>Chordata</taxon>
        <taxon>Craniata</taxon>
        <taxon>Vertebrata</taxon>
        <taxon>Euteleostomi</taxon>
        <taxon>Archelosauria</taxon>
        <taxon>Archosauria</taxon>
        <taxon>Dinosauria</taxon>
        <taxon>Saurischia</taxon>
        <taxon>Theropoda</taxon>
        <taxon>Coelurosauria</taxon>
        <taxon>Aves</taxon>
        <taxon>Neognathae</taxon>
        <taxon>Neoaves</taxon>
        <taxon>Telluraves</taxon>
        <taxon>Australaves</taxon>
        <taxon>Passeriformes</taxon>
        <taxon>Cinclidae</taxon>
        <taxon>Cinclus</taxon>
    </lineage>
</organism>
<dbReference type="AlphaFoldDB" id="A0A7L2JJ49"/>
<evidence type="ECO:0000313" key="2">
    <source>
        <dbReference type="EMBL" id="NXR23579.1"/>
    </source>
</evidence>
<feature type="non-terminal residue" evidence="2">
    <location>
        <position position="1"/>
    </location>
</feature>
<evidence type="ECO:0000313" key="3">
    <source>
        <dbReference type="Proteomes" id="UP000590623"/>
    </source>
</evidence>
<dbReference type="OrthoDB" id="5981048at2759"/>
<gene>
    <name evidence="2" type="primary">Qrich2_1</name>
    <name evidence="2" type="ORF">CINMEX_R12461</name>
</gene>
<feature type="non-terminal residue" evidence="2">
    <location>
        <position position="184"/>
    </location>
</feature>
<keyword evidence="3" id="KW-1185">Reference proteome</keyword>
<accession>A0A7L2JJ49</accession>
<protein>
    <submittedName>
        <fullName evidence="2">QRIC2 protein</fullName>
    </submittedName>
</protein>
<evidence type="ECO:0000256" key="1">
    <source>
        <dbReference type="SAM" id="Coils"/>
    </source>
</evidence>
<sequence>RHKTVPEQPCRDNPALVPISLARTMQQETKRELRKTEEQQEMRNAMLEQMVTETANQLNEQVRSCGRTPTTHWLGAIGEIAWTVQAEQDKVKAECSSCTFDINVQMGELLQCCEKLQEQVDSLETRQMAMGKLKKMSNWGQKDQKRLQNMEATVVQMQGDCEKFSFVSDTLQKDSQEKQKAIEV</sequence>
<name>A0A7L2JJ49_CINMU</name>
<dbReference type="EMBL" id="VWYM01015258">
    <property type="protein sequence ID" value="NXR23579.1"/>
    <property type="molecule type" value="Genomic_DNA"/>
</dbReference>
<reference evidence="2 3" key="1">
    <citation type="submission" date="2019-09" db="EMBL/GenBank/DDBJ databases">
        <title>Bird 10,000 Genomes (B10K) Project - Family phase.</title>
        <authorList>
            <person name="Zhang G."/>
        </authorList>
    </citation>
    <scope>NUCLEOTIDE SEQUENCE [LARGE SCALE GENOMIC DNA]</scope>
    <source>
        <strain evidence="2">B10K-DU-001-77</strain>
        <tissue evidence="2">Muscle</tissue>
    </source>
</reference>
<keyword evidence="1" id="KW-0175">Coiled coil</keyword>
<feature type="coiled-coil region" evidence="1">
    <location>
        <begin position="19"/>
        <end position="50"/>
    </location>
</feature>